<dbReference type="PROSITE" id="PS50850">
    <property type="entry name" value="MFS"/>
    <property type="match status" value="1"/>
</dbReference>
<feature type="transmembrane region" description="Helical" evidence="5">
    <location>
        <begin position="396"/>
        <end position="417"/>
    </location>
</feature>
<dbReference type="PANTHER" id="PTHR23502">
    <property type="entry name" value="MAJOR FACILITATOR SUPERFAMILY"/>
    <property type="match status" value="1"/>
</dbReference>
<dbReference type="AlphaFoldDB" id="A0A8H8UGN5"/>
<accession>A0A8H8UGN5</accession>
<gene>
    <name evidence="7" type="ORF">LOCC1_G003494</name>
</gene>
<dbReference type="SUPFAM" id="SSF103473">
    <property type="entry name" value="MFS general substrate transporter"/>
    <property type="match status" value="1"/>
</dbReference>
<dbReference type="GO" id="GO:0005886">
    <property type="term" value="C:plasma membrane"/>
    <property type="evidence" value="ECO:0007669"/>
    <property type="project" value="TreeGrafter"/>
</dbReference>
<feature type="transmembrane region" description="Helical" evidence="5">
    <location>
        <begin position="153"/>
        <end position="170"/>
    </location>
</feature>
<feature type="transmembrane region" description="Helical" evidence="5">
    <location>
        <begin position="460"/>
        <end position="484"/>
    </location>
</feature>
<feature type="transmembrane region" description="Helical" evidence="5">
    <location>
        <begin position="429"/>
        <end position="448"/>
    </location>
</feature>
<dbReference type="Pfam" id="PF07690">
    <property type="entry name" value="MFS_1"/>
    <property type="match status" value="1"/>
</dbReference>
<evidence type="ECO:0000256" key="3">
    <source>
        <dbReference type="ARBA" id="ARBA00022989"/>
    </source>
</evidence>
<proteinExistence type="predicted"/>
<organism evidence="7 8">
    <name type="scientific">Lachnellula occidentalis</name>
    <dbReference type="NCBI Taxonomy" id="215460"/>
    <lineage>
        <taxon>Eukaryota</taxon>
        <taxon>Fungi</taxon>
        <taxon>Dikarya</taxon>
        <taxon>Ascomycota</taxon>
        <taxon>Pezizomycotina</taxon>
        <taxon>Leotiomycetes</taxon>
        <taxon>Helotiales</taxon>
        <taxon>Lachnaceae</taxon>
        <taxon>Lachnellula</taxon>
    </lineage>
</organism>
<feature type="transmembrane region" description="Helical" evidence="5">
    <location>
        <begin position="237"/>
        <end position="261"/>
    </location>
</feature>
<evidence type="ECO:0000259" key="6">
    <source>
        <dbReference type="PROSITE" id="PS50850"/>
    </source>
</evidence>
<comment type="subcellular location">
    <subcellularLocation>
        <location evidence="1">Membrane</location>
        <topology evidence="1">Multi-pass membrane protein</topology>
    </subcellularLocation>
</comment>
<evidence type="ECO:0000256" key="2">
    <source>
        <dbReference type="ARBA" id="ARBA00022692"/>
    </source>
</evidence>
<dbReference type="InterPro" id="IPR036259">
    <property type="entry name" value="MFS_trans_sf"/>
</dbReference>
<evidence type="ECO:0000313" key="7">
    <source>
        <dbReference type="EMBL" id="TVY43202.1"/>
    </source>
</evidence>
<dbReference type="InterPro" id="IPR020846">
    <property type="entry name" value="MFS_dom"/>
</dbReference>
<dbReference type="OrthoDB" id="2585655at2759"/>
<feature type="transmembrane region" description="Helical" evidence="5">
    <location>
        <begin position="526"/>
        <end position="547"/>
    </location>
</feature>
<keyword evidence="4 5" id="KW-0472">Membrane</keyword>
<name>A0A8H8UGN5_9HELO</name>
<feature type="transmembrane region" description="Helical" evidence="5">
    <location>
        <begin position="350"/>
        <end position="376"/>
    </location>
</feature>
<evidence type="ECO:0000313" key="8">
    <source>
        <dbReference type="Proteomes" id="UP000443090"/>
    </source>
</evidence>
<keyword evidence="8" id="KW-1185">Reference proteome</keyword>
<keyword evidence="3 5" id="KW-1133">Transmembrane helix</keyword>
<feature type="transmembrane region" description="Helical" evidence="5">
    <location>
        <begin position="129"/>
        <end position="146"/>
    </location>
</feature>
<evidence type="ECO:0000256" key="1">
    <source>
        <dbReference type="ARBA" id="ARBA00004141"/>
    </source>
</evidence>
<feature type="transmembrane region" description="Helical" evidence="5">
    <location>
        <begin position="496"/>
        <end position="514"/>
    </location>
</feature>
<dbReference type="Proteomes" id="UP000443090">
    <property type="component" value="Unassembled WGS sequence"/>
</dbReference>
<comment type="caution">
    <text evidence="7">The sequence shown here is derived from an EMBL/GenBank/DDBJ whole genome shotgun (WGS) entry which is preliminary data.</text>
</comment>
<dbReference type="PANTHER" id="PTHR23502:SF20">
    <property type="entry name" value="TRANSPORTER, PUTATIVE (AFU_ORTHOLOGUE AFUA_6G13880)-RELATED"/>
    <property type="match status" value="1"/>
</dbReference>
<dbReference type="InterPro" id="IPR011701">
    <property type="entry name" value="MFS"/>
</dbReference>
<evidence type="ECO:0000256" key="5">
    <source>
        <dbReference type="SAM" id="Phobius"/>
    </source>
</evidence>
<feature type="domain" description="Major facilitator superfamily (MFS) profile" evidence="6">
    <location>
        <begin position="82"/>
        <end position="549"/>
    </location>
</feature>
<protein>
    <submittedName>
        <fullName evidence="7">Putative MFS-type transporter</fullName>
    </submittedName>
</protein>
<dbReference type="GO" id="GO:0022857">
    <property type="term" value="F:transmembrane transporter activity"/>
    <property type="evidence" value="ECO:0007669"/>
    <property type="project" value="InterPro"/>
</dbReference>
<dbReference type="Gene3D" id="1.20.1250.20">
    <property type="entry name" value="MFS general substrate transporter like domains"/>
    <property type="match status" value="1"/>
</dbReference>
<feature type="transmembrane region" description="Helical" evidence="5">
    <location>
        <begin position="85"/>
        <end position="109"/>
    </location>
</feature>
<feature type="transmembrane region" description="Helical" evidence="5">
    <location>
        <begin position="182"/>
        <end position="205"/>
    </location>
</feature>
<dbReference type="EMBL" id="QGMI01000291">
    <property type="protein sequence ID" value="TVY43202.1"/>
    <property type="molecule type" value="Genomic_DNA"/>
</dbReference>
<reference evidence="7 8" key="1">
    <citation type="submission" date="2018-05" db="EMBL/GenBank/DDBJ databases">
        <title>Genome sequencing and assembly of the regulated plant pathogen Lachnellula willkommii and related sister species for the development of diagnostic species identification markers.</title>
        <authorList>
            <person name="Giroux E."/>
            <person name="Bilodeau G."/>
        </authorList>
    </citation>
    <scope>NUCLEOTIDE SEQUENCE [LARGE SCALE GENOMIC DNA]</scope>
    <source>
        <strain evidence="7 8">CBS 160.35</strain>
    </source>
</reference>
<evidence type="ECO:0000256" key="4">
    <source>
        <dbReference type="ARBA" id="ARBA00023136"/>
    </source>
</evidence>
<sequence length="562" mass="61032">MGLGVLDNHKLEHVPGTVFLNEAGSLDLDLAAETGTNVAAGLKHDKDIILIPQTIPRTPLTGRNGSVTSNQTIGIQLIPCRRKELFTAAFVFSCGAVGAVGPLLSTAAVPLAEEYHNSIGTFTSKYNGVLLGCVAISSLLSNSLAVKYGKRPVYLTACLFLVAGNFWGAASNSLGSLTGSRALTGLGVGPWEALIPASIADVWFVHQRGFRIALFNLGIFGGINLNSPIAGNIIQNYGWRVCSYAMAGAFVLQTILVFFFMPETAYHRPEILNLDTASRDNLPDAAQELKEEKAQHVETTPGNGTTDRTLGQSKRIFLSPKEALPWSGYSHSVNLFWITLRPFRLVTSVAIVYGILIFTTAISWLVMIAITISLIFSSPPYNFTVAQVGLTNLSGFVASVLGTLVAQPLSDGVAVYMSKRNQGVYEPEFRLPIVLFYFLFTGVGFFVWGEASYKQEPWPVPVIVGLGMINFGIQLSTTGVLAYMVDAHRELAGESFALLGFVSKIFAMGLSFYISDWLLTSGIRDAFFTLGGITTGLTLLTIPMYIFGKRLRSWHHRHFPIH</sequence>
<feature type="transmembrane region" description="Helical" evidence="5">
    <location>
        <begin position="212"/>
        <end position="231"/>
    </location>
</feature>
<keyword evidence="2 5" id="KW-0812">Transmembrane</keyword>